<proteinExistence type="inferred from homology"/>
<dbReference type="GO" id="GO:1990481">
    <property type="term" value="P:mRNA pseudouridine synthesis"/>
    <property type="evidence" value="ECO:0007669"/>
    <property type="project" value="TreeGrafter"/>
</dbReference>
<keyword evidence="3 5" id="KW-0819">tRNA processing</keyword>
<evidence type="ECO:0000259" key="7">
    <source>
        <dbReference type="Pfam" id="PF16198"/>
    </source>
</evidence>
<dbReference type="Pfam" id="PF01509">
    <property type="entry name" value="TruB_N"/>
    <property type="match status" value="1"/>
</dbReference>
<comment type="catalytic activity">
    <reaction evidence="1 5">
        <text>uridine(55) in tRNA = pseudouridine(55) in tRNA</text>
        <dbReference type="Rhea" id="RHEA:42532"/>
        <dbReference type="Rhea" id="RHEA-COMP:10101"/>
        <dbReference type="Rhea" id="RHEA-COMP:10102"/>
        <dbReference type="ChEBI" id="CHEBI:65314"/>
        <dbReference type="ChEBI" id="CHEBI:65315"/>
        <dbReference type="EC" id="5.4.99.25"/>
    </reaction>
</comment>
<dbReference type="SUPFAM" id="SSF55120">
    <property type="entry name" value="Pseudouridine synthase"/>
    <property type="match status" value="1"/>
</dbReference>
<evidence type="ECO:0000313" key="8">
    <source>
        <dbReference type="EMBL" id="RUT78752.1"/>
    </source>
</evidence>
<feature type="domain" description="tRNA pseudouridylate synthase B C-terminal" evidence="7">
    <location>
        <begin position="189"/>
        <end position="229"/>
    </location>
</feature>
<dbReference type="PANTHER" id="PTHR13767">
    <property type="entry name" value="TRNA-PSEUDOURIDINE SYNTHASE"/>
    <property type="match status" value="1"/>
</dbReference>
<dbReference type="PANTHER" id="PTHR13767:SF2">
    <property type="entry name" value="PSEUDOURIDYLATE SYNTHASE TRUB1"/>
    <property type="match status" value="1"/>
</dbReference>
<evidence type="ECO:0000256" key="1">
    <source>
        <dbReference type="ARBA" id="ARBA00000385"/>
    </source>
</evidence>
<dbReference type="HAMAP" id="MF_01080">
    <property type="entry name" value="TruB_bact"/>
    <property type="match status" value="1"/>
</dbReference>
<sequence>MIQFDKDTNFQEGAFILLNKPYQWTSFDLVNKIKFKIKHKLRLKKIKVGHAGTLDPLATGLMIVCVGKYTKRIESFQSQVKEYIATLQLGATTPSFDLETEIDQRFATDHITQELVEETLKSFIGTIKQRPPDFSAVKINGKRAYEYARKGQEIEIKEKILTIDDIEVLKFEGNILKIRVVCSKGTYIRALARDIGLQLQSGAHLTALERTRIGDFKIDDAIEIEDFIKYLENL</sequence>
<protein>
    <recommendedName>
        <fullName evidence="5">tRNA pseudouridine synthase B</fullName>
        <ecNumber evidence="5">5.4.99.25</ecNumber>
    </recommendedName>
    <alternativeName>
        <fullName evidence="5">tRNA pseudouridine(55) synthase</fullName>
        <shortName evidence="5">Psi55 synthase</shortName>
    </alternativeName>
    <alternativeName>
        <fullName evidence="5">tRNA pseudouridylate synthase</fullName>
    </alternativeName>
    <alternativeName>
        <fullName evidence="5">tRNA-uridine isomerase</fullName>
    </alternativeName>
</protein>
<evidence type="ECO:0000256" key="5">
    <source>
        <dbReference type="HAMAP-Rule" id="MF_01080"/>
    </source>
</evidence>
<organism evidence="8 9">
    <name type="scientific">Ancylomarina longa</name>
    <dbReference type="NCBI Taxonomy" id="2487017"/>
    <lineage>
        <taxon>Bacteria</taxon>
        <taxon>Pseudomonadati</taxon>
        <taxon>Bacteroidota</taxon>
        <taxon>Bacteroidia</taxon>
        <taxon>Marinilabiliales</taxon>
        <taxon>Marinifilaceae</taxon>
        <taxon>Ancylomarina</taxon>
    </lineage>
</organism>
<dbReference type="NCBIfam" id="TIGR00431">
    <property type="entry name" value="TruB"/>
    <property type="match status" value="1"/>
</dbReference>
<dbReference type="Proteomes" id="UP000282985">
    <property type="component" value="Unassembled WGS sequence"/>
</dbReference>
<evidence type="ECO:0000256" key="3">
    <source>
        <dbReference type="ARBA" id="ARBA00022694"/>
    </source>
</evidence>
<dbReference type="InterPro" id="IPR002501">
    <property type="entry name" value="PsdUridine_synth_N"/>
</dbReference>
<dbReference type="GO" id="GO:0160148">
    <property type="term" value="F:tRNA pseudouridine(55) synthase activity"/>
    <property type="evidence" value="ECO:0007669"/>
    <property type="project" value="UniProtKB-EC"/>
</dbReference>
<dbReference type="OrthoDB" id="9802309at2"/>
<comment type="caution">
    <text evidence="8">The sequence shown here is derived from an EMBL/GenBank/DDBJ whole genome shotgun (WGS) entry which is preliminary data.</text>
</comment>
<evidence type="ECO:0000256" key="4">
    <source>
        <dbReference type="ARBA" id="ARBA00023235"/>
    </source>
</evidence>
<evidence type="ECO:0000256" key="2">
    <source>
        <dbReference type="ARBA" id="ARBA00005642"/>
    </source>
</evidence>
<keyword evidence="4 5" id="KW-0413">Isomerase</keyword>
<feature type="active site" description="Nucleophile" evidence="5">
    <location>
        <position position="55"/>
    </location>
</feature>
<dbReference type="InterPro" id="IPR014780">
    <property type="entry name" value="tRNA_psdUridine_synth_TruB"/>
</dbReference>
<name>A0A434AW89_9BACT</name>
<dbReference type="CDD" id="cd02573">
    <property type="entry name" value="PseudoU_synth_EcTruB"/>
    <property type="match status" value="1"/>
</dbReference>
<dbReference type="InterPro" id="IPR020103">
    <property type="entry name" value="PsdUridine_synth_cat_dom_sf"/>
</dbReference>
<dbReference type="Pfam" id="PF16198">
    <property type="entry name" value="TruB_C_2"/>
    <property type="match status" value="1"/>
</dbReference>
<dbReference type="InterPro" id="IPR032819">
    <property type="entry name" value="TruB_C"/>
</dbReference>
<keyword evidence="9" id="KW-1185">Reference proteome</keyword>
<dbReference type="Gene3D" id="3.30.2350.10">
    <property type="entry name" value="Pseudouridine synthase"/>
    <property type="match status" value="1"/>
</dbReference>
<feature type="domain" description="Pseudouridine synthase II N-terminal" evidence="6">
    <location>
        <begin position="43"/>
        <end position="188"/>
    </location>
</feature>
<dbReference type="GO" id="GO:0003723">
    <property type="term" value="F:RNA binding"/>
    <property type="evidence" value="ECO:0007669"/>
    <property type="project" value="InterPro"/>
</dbReference>
<evidence type="ECO:0000259" key="6">
    <source>
        <dbReference type="Pfam" id="PF01509"/>
    </source>
</evidence>
<dbReference type="EMBL" id="RJJX01000006">
    <property type="protein sequence ID" value="RUT78752.1"/>
    <property type="molecule type" value="Genomic_DNA"/>
</dbReference>
<dbReference type="GO" id="GO:0031119">
    <property type="term" value="P:tRNA pseudouridine synthesis"/>
    <property type="evidence" value="ECO:0007669"/>
    <property type="project" value="UniProtKB-UniRule"/>
</dbReference>
<accession>A0A434AW89</accession>
<dbReference type="AlphaFoldDB" id="A0A434AW89"/>
<gene>
    <name evidence="5 8" type="primary">truB</name>
    <name evidence="8" type="ORF">DLK05_06330</name>
</gene>
<dbReference type="RefSeq" id="WP_127343148.1">
    <property type="nucleotide sequence ID" value="NZ_RJJX01000006.1"/>
</dbReference>
<dbReference type="EC" id="5.4.99.25" evidence="5"/>
<comment type="similarity">
    <text evidence="2 5">Belongs to the pseudouridine synthase TruB family. Type 1 subfamily.</text>
</comment>
<evidence type="ECO:0000313" key="9">
    <source>
        <dbReference type="Proteomes" id="UP000282985"/>
    </source>
</evidence>
<comment type="function">
    <text evidence="5">Responsible for synthesis of pseudouridine from uracil-55 in the psi GC loop of transfer RNAs.</text>
</comment>
<reference evidence="8 9" key="1">
    <citation type="submission" date="2018-11" db="EMBL/GenBank/DDBJ databases">
        <title>Parancylomarina longa gen. nov., sp. nov., isolated from sediments of southern Okinawa.</title>
        <authorList>
            <person name="Fu T."/>
        </authorList>
    </citation>
    <scope>NUCLEOTIDE SEQUENCE [LARGE SCALE GENOMIC DNA]</scope>
    <source>
        <strain evidence="8 9">T3-2 S1-C</strain>
    </source>
</reference>